<evidence type="ECO:0000259" key="5">
    <source>
        <dbReference type="PROSITE" id="PS50865"/>
    </source>
</evidence>
<reference evidence="6 7" key="1">
    <citation type="submission" date="2014-04" db="EMBL/GenBank/DDBJ databases">
        <authorList>
            <consortium name="DOE Joint Genome Institute"/>
            <person name="Kuo A."/>
            <person name="Kohler A."/>
            <person name="Nagy L.G."/>
            <person name="Floudas D."/>
            <person name="Copeland A."/>
            <person name="Barry K.W."/>
            <person name="Cichocki N."/>
            <person name="Veneault-Fourrey C."/>
            <person name="LaButti K."/>
            <person name="Lindquist E.A."/>
            <person name="Lipzen A."/>
            <person name="Lundell T."/>
            <person name="Morin E."/>
            <person name="Murat C."/>
            <person name="Sun H."/>
            <person name="Tunlid A."/>
            <person name="Henrissat B."/>
            <person name="Grigoriev I.V."/>
            <person name="Hibbett D.S."/>
            <person name="Martin F."/>
            <person name="Nordberg H.P."/>
            <person name="Cantor M.N."/>
            <person name="Hua S.X."/>
        </authorList>
    </citation>
    <scope>NUCLEOTIDE SEQUENCE [LARGE SCALE GENOMIC DNA]</scope>
    <source>
        <strain evidence="6 7">LaAM-08-1</strain>
    </source>
</reference>
<proteinExistence type="predicted"/>
<name>A0A0C9WNP0_9AGAR</name>
<evidence type="ECO:0000313" key="6">
    <source>
        <dbReference type="EMBL" id="KIJ92110.1"/>
    </source>
</evidence>
<dbReference type="AlphaFoldDB" id="A0A0C9WNP0"/>
<feature type="domain" description="MYND-type" evidence="5">
    <location>
        <begin position="26"/>
        <end position="66"/>
    </location>
</feature>
<keyword evidence="7" id="KW-1185">Reference proteome</keyword>
<dbReference type="EMBL" id="KN838936">
    <property type="protein sequence ID" value="KIJ92110.1"/>
    <property type="molecule type" value="Genomic_DNA"/>
</dbReference>
<evidence type="ECO:0000256" key="4">
    <source>
        <dbReference type="PROSITE-ProRule" id="PRU00134"/>
    </source>
</evidence>
<keyword evidence="2 4" id="KW-0863">Zinc-finger</keyword>
<protein>
    <recommendedName>
        <fullName evidence="5">MYND-type domain-containing protein</fullName>
    </recommendedName>
</protein>
<dbReference type="PROSITE" id="PS50865">
    <property type="entry name" value="ZF_MYND_2"/>
    <property type="match status" value="1"/>
</dbReference>
<dbReference type="Proteomes" id="UP000054477">
    <property type="component" value="Unassembled WGS sequence"/>
</dbReference>
<gene>
    <name evidence="6" type="ORF">K443DRAFT_685464</name>
</gene>
<keyword evidence="1" id="KW-0479">Metal-binding</keyword>
<evidence type="ECO:0000313" key="7">
    <source>
        <dbReference type="Proteomes" id="UP000054477"/>
    </source>
</evidence>
<dbReference type="Gene3D" id="6.10.140.2220">
    <property type="match status" value="1"/>
</dbReference>
<evidence type="ECO:0000256" key="1">
    <source>
        <dbReference type="ARBA" id="ARBA00022723"/>
    </source>
</evidence>
<dbReference type="GO" id="GO:0008270">
    <property type="term" value="F:zinc ion binding"/>
    <property type="evidence" value="ECO:0007669"/>
    <property type="project" value="UniProtKB-KW"/>
</dbReference>
<evidence type="ECO:0000256" key="3">
    <source>
        <dbReference type="ARBA" id="ARBA00022833"/>
    </source>
</evidence>
<dbReference type="SUPFAM" id="SSF144232">
    <property type="entry name" value="HIT/MYND zinc finger-like"/>
    <property type="match status" value="1"/>
</dbReference>
<sequence length="83" mass="9556">MPVIDSRLGIYVKDTKPTRICRWRECSLAGSDYEGVKLKACARCNFVRYCSKECQKSDWPTHRNGCRVPQFVDIGSWIRVSPS</sequence>
<dbReference type="HOGENOM" id="CLU_2542926_0_0_1"/>
<organism evidence="6 7">
    <name type="scientific">Laccaria amethystina LaAM-08-1</name>
    <dbReference type="NCBI Taxonomy" id="1095629"/>
    <lineage>
        <taxon>Eukaryota</taxon>
        <taxon>Fungi</taxon>
        <taxon>Dikarya</taxon>
        <taxon>Basidiomycota</taxon>
        <taxon>Agaricomycotina</taxon>
        <taxon>Agaricomycetes</taxon>
        <taxon>Agaricomycetidae</taxon>
        <taxon>Agaricales</taxon>
        <taxon>Agaricineae</taxon>
        <taxon>Hydnangiaceae</taxon>
        <taxon>Laccaria</taxon>
    </lineage>
</organism>
<dbReference type="OrthoDB" id="3062451at2759"/>
<dbReference type="InterPro" id="IPR002893">
    <property type="entry name" value="Znf_MYND"/>
</dbReference>
<accession>A0A0C9WNP0</accession>
<dbReference type="Pfam" id="PF01753">
    <property type="entry name" value="zf-MYND"/>
    <property type="match status" value="1"/>
</dbReference>
<keyword evidence="3" id="KW-0862">Zinc</keyword>
<evidence type="ECO:0000256" key="2">
    <source>
        <dbReference type="ARBA" id="ARBA00022771"/>
    </source>
</evidence>
<dbReference type="STRING" id="1095629.A0A0C9WNP0"/>
<reference evidence="7" key="2">
    <citation type="submission" date="2015-01" db="EMBL/GenBank/DDBJ databases">
        <title>Evolutionary Origins and Diversification of the Mycorrhizal Mutualists.</title>
        <authorList>
            <consortium name="DOE Joint Genome Institute"/>
            <consortium name="Mycorrhizal Genomics Consortium"/>
            <person name="Kohler A."/>
            <person name="Kuo A."/>
            <person name="Nagy L.G."/>
            <person name="Floudas D."/>
            <person name="Copeland A."/>
            <person name="Barry K.W."/>
            <person name="Cichocki N."/>
            <person name="Veneault-Fourrey C."/>
            <person name="LaButti K."/>
            <person name="Lindquist E.A."/>
            <person name="Lipzen A."/>
            <person name="Lundell T."/>
            <person name="Morin E."/>
            <person name="Murat C."/>
            <person name="Riley R."/>
            <person name="Ohm R."/>
            <person name="Sun H."/>
            <person name="Tunlid A."/>
            <person name="Henrissat B."/>
            <person name="Grigoriev I.V."/>
            <person name="Hibbett D.S."/>
            <person name="Martin F."/>
        </authorList>
    </citation>
    <scope>NUCLEOTIDE SEQUENCE [LARGE SCALE GENOMIC DNA]</scope>
    <source>
        <strain evidence="7">LaAM-08-1</strain>
    </source>
</reference>